<keyword evidence="1" id="KW-0560">Oxidoreductase</keyword>
<organism evidence="4 5">
    <name type="scientific">Micromonospora rosaria</name>
    <dbReference type="NCBI Taxonomy" id="47874"/>
    <lineage>
        <taxon>Bacteria</taxon>
        <taxon>Bacillati</taxon>
        <taxon>Actinomycetota</taxon>
        <taxon>Actinomycetes</taxon>
        <taxon>Micromonosporales</taxon>
        <taxon>Micromonosporaceae</taxon>
        <taxon>Micromonospora</taxon>
    </lineage>
</organism>
<evidence type="ECO:0000256" key="1">
    <source>
        <dbReference type="ARBA" id="ARBA00023002"/>
    </source>
</evidence>
<dbReference type="Pfam" id="PF00106">
    <property type="entry name" value="adh_short"/>
    <property type="match status" value="1"/>
</dbReference>
<accession>A0A136PZ60</accession>
<protein>
    <submittedName>
        <fullName evidence="4">Oxidoreductase</fullName>
    </submittedName>
</protein>
<dbReference type="PANTHER" id="PTHR43157:SF31">
    <property type="entry name" value="PHOSPHATIDYLINOSITOL-GLYCAN BIOSYNTHESIS CLASS F PROTEIN"/>
    <property type="match status" value="1"/>
</dbReference>
<dbReference type="OrthoDB" id="4577644at2"/>
<reference evidence="4 5" key="1">
    <citation type="submission" date="2016-01" db="EMBL/GenBank/DDBJ databases">
        <title>Whole genome sequence and analysis of Micromonospora rosaria DSM 803, which can produce antibacterial substance rosamicin.</title>
        <authorList>
            <person name="Yang H."/>
            <person name="He X."/>
            <person name="Zhu D."/>
        </authorList>
    </citation>
    <scope>NUCLEOTIDE SEQUENCE [LARGE SCALE GENOMIC DNA]</scope>
    <source>
        <strain evidence="4 5">DSM 803</strain>
    </source>
</reference>
<evidence type="ECO:0000256" key="2">
    <source>
        <dbReference type="RuleBase" id="RU000363"/>
    </source>
</evidence>
<dbReference type="InterPro" id="IPR036291">
    <property type="entry name" value="NAD(P)-bd_dom_sf"/>
</dbReference>
<dbReference type="EMBL" id="LRQV01000003">
    <property type="protein sequence ID" value="KXK63738.1"/>
    <property type="molecule type" value="Genomic_DNA"/>
</dbReference>
<comment type="caution">
    <text evidence="4">The sequence shown here is derived from an EMBL/GenBank/DDBJ whole genome shotgun (WGS) entry which is preliminary data.</text>
</comment>
<dbReference type="GO" id="GO:0016491">
    <property type="term" value="F:oxidoreductase activity"/>
    <property type="evidence" value="ECO:0007669"/>
    <property type="project" value="UniProtKB-KW"/>
</dbReference>
<feature type="region of interest" description="Disordered" evidence="3">
    <location>
        <begin position="256"/>
        <end position="279"/>
    </location>
</feature>
<evidence type="ECO:0000256" key="3">
    <source>
        <dbReference type="SAM" id="MobiDB-lite"/>
    </source>
</evidence>
<dbReference type="AlphaFoldDB" id="A0A136PZ60"/>
<name>A0A136PZ60_9ACTN</name>
<evidence type="ECO:0000313" key="4">
    <source>
        <dbReference type="EMBL" id="KXK63738.1"/>
    </source>
</evidence>
<gene>
    <name evidence="4" type="ORF">AWW66_01910</name>
</gene>
<dbReference type="PANTHER" id="PTHR43157">
    <property type="entry name" value="PHOSPHATIDYLINOSITOL-GLYCAN BIOSYNTHESIS CLASS F PROTEIN-RELATED"/>
    <property type="match status" value="1"/>
</dbReference>
<proteinExistence type="inferred from homology"/>
<dbReference type="Gene3D" id="3.40.50.720">
    <property type="entry name" value="NAD(P)-binding Rossmann-like Domain"/>
    <property type="match status" value="1"/>
</dbReference>
<dbReference type="InterPro" id="IPR002347">
    <property type="entry name" value="SDR_fam"/>
</dbReference>
<dbReference type="RefSeq" id="WP_067359554.1">
    <property type="nucleotide sequence ID" value="NZ_JBIUBN010000010.1"/>
</dbReference>
<evidence type="ECO:0000313" key="5">
    <source>
        <dbReference type="Proteomes" id="UP000070620"/>
    </source>
</evidence>
<dbReference type="Proteomes" id="UP000070620">
    <property type="component" value="Unassembled WGS sequence"/>
</dbReference>
<sequence>MVTWTPTAISDQAGRVALITGGNSGIGWQTARVLAVHGARVVLAGRVPGKLTAAADAIRAEVPSAAVDTLVLDLGNLTSIGAAAARVVDHGPLDLLINNAGVMNIAERQTTADGFEMTFGTNHLGHFALTAQLMPALRAAPAARVVTVSAIAARWGSGELTDLMSEQRYRPMGAYAKSKRANIVFTVELARRLAGTPMTAVAVHPGAAMTNLQQHTRGLAARLLLPMLGRLAMGSPEGAAWPSLYAATNPAVESGAFIGPAGRRQDSGTPKPARLPHGADDRAVGAALWRDSERLTGTPFVV</sequence>
<dbReference type="NCBIfam" id="NF004846">
    <property type="entry name" value="PRK06197.1"/>
    <property type="match status" value="1"/>
</dbReference>
<dbReference type="PRINTS" id="PR00080">
    <property type="entry name" value="SDRFAMILY"/>
</dbReference>
<dbReference type="SUPFAM" id="SSF51735">
    <property type="entry name" value="NAD(P)-binding Rossmann-fold domains"/>
    <property type="match status" value="1"/>
</dbReference>
<comment type="similarity">
    <text evidence="2">Belongs to the short-chain dehydrogenases/reductases (SDR) family.</text>
</comment>
<dbReference type="PRINTS" id="PR00081">
    <property type="entry name" value="GDHRDH"/>
</dbReference>
<keyword evidence="5" id="KW-1185">Reference proteome</keyword>